<dbReference type="PROSITE" id="PS00675">
    <property type="entry name" value="SIGMA54_INTERACT_1"/>
    <property type="match status" value="1"/>
</dbReference>
<dbReference type="RefSeq" id="WP_131971202.1">
    <property type="nucleotide sequence ID" value="NZ_BAABXT010000001.1"/>
</dbReference>
<evidence type="ECO:0000256" key="1">
    <source>
        <dbReference type="ARBA" id="ARBA00022741"/>
    </source>
</evidence>
<keyword evidence="2" id="KW-0067">ATP-binding</keyword>
<dbReference type="InterPro" id="IPR025662">
    <property type="entry name" value="Sigma_54_int_dom_ATP-bd_1"/>
</dbReference>
<dbReference type="EMBL" id="WKPO01000054">
    <property type="protein sequence ID" value="MSB51056.1"/>
    <property type="molecule type" value="Genomic_DNA"/>
</dbReference>
<proteinExistence type="predicted"/>
<dbReference type="GO" id="GO:0005524">
    <property type="term" value="F:ATP binding"/>
    <property type="evidence" value="ECO:0007669"/>
    <property type="project" value="UniProtKB-KW"/>
</dbReference>
<dbReference type="PROSITE" id="PS00676">
    <property type="entry name" value="SIGMA54_INTERACT_2"/>
    <property type="match status" value="1"/>
</dbReference>
<dbReference type="InterPro" id="IPR003593">
    <property type="entry name" value="AAA+_ATPase"/>
</dbReference>
<dbReference type="GO" id="GO:0006355">
    <property type="term" value="P:regulation of DNA-templated transcription"/>
    <property type="evidence" value="ECO:0007669"/>
    <property type="project" value="InterPro"/>
</dbReference>
<dbReference type="SUPFAM" id="SSF52540">
    <property type="entry name" value="P-loop containing nucleoside triphosphate hydrolases"/>
    <property type="match status" value="1"/>
</dbReference>
<comment type="caution">
    <text evidence="4">The sequence shown here is derived from an EMBL/GenBank/DDBJ whole genome shotgun (WGS) entry which is preliminary data.</text>
</comment>
<evidence type="ECO:0000313" key="4">
    <source>
        <dbReference type="EMBL" id="MSB51056.1"/>
    </source>
</evidence>
<dbReference type="Gene3D" id="3.40.50.300">
    <property type="entry name" value="P-loop containing nucleotide triphosphate hydrolases"/>
    <property type="match status" value="1"/>
</dbReference>
<accession>A0A6I2RMW0</accession>
<dbReference type="Proteomes" id="UP000429811">
    <property type="component" value="Unassembled WGS sequence"/>
</dbReference>
<sequence length="693" mass="78036">MKKKILVITYDKAAALYHAREVQALLGLKGTVIGCSVQDILEAPLPQADLYCITTDAVEKIPDFQAQFPSSDQIVYFFVAFSYEAIQKLREVPDGTKALFVNLNEKMALECITSLSQLGINQILFSPYYPGAALDGTDQFPLAVTPDEERYIPDGIQQVINVGQRKMDCNTLVEILLKLKFYDLLESPKIQNYLSSIASDFYSFNELLGRSTYMESTFQKLLDVLDTGIIGIDDRKDVFIYNRKAEQILNTSLADATGKSAESAVPYIPFGEYESSGYTIGNRLIRVHGIPINVDVVPLNRNNKQIGTIAILRHFAEEEARQNKIRIQLLEKGHKAKYIFNDIVGESPAIRKVKDIAQKMARTKSSILITGESGTGKELFAHAIHNASDRRDRPFIAINCAALPESLLESELFGYVDGAFTGAKKGGKMGLFEFAHTGTFFLDEVEGMSPMLQIKLLRVLQEHEVMRVGDNRMISVDVRVIAATNERLGQLVEKGAFRQDLYYRLNTLPINLPPLRERKEDIIPLMESFQKELGSHFTLTAAAEAEFLKHDWNGNIRELRNYVEYFSYLDRPVIDVDALPPGFYQQVHRKTGITAPQTVTTSLRELAGKRLTEFRFILETLAESRQSGLTVGRDYLLEKGRNNNLILSQYEVREILATLEREQYVKISKGRGGTRITEKGLALLNEDLSTDLQ</sequence>
<dbReference type="Gene3D" id="3.30.450.20">
    <property type="entry name" value="PAS domain"/>
    <property type="match status" value="1"/>
</dbReference>
<dbReference type="PANTHER" id="PTHR32071:SF57">
    <property type="entry name" value="C4-DICARBOXYLATE TRANSPORT TRANSCRIPTIONAL REGULATORY PROTEIN DCTD"/>
    <property type="match status" value="1"/>
</dbReference>
<evidence type="ECO:0000256" key="2">
    <source>
        <dbReference type="ARBA" id="ARBA00022840"/>
    </source>
</evidence>
<reference evidence="4 5" key="1">
    <citation type="journal article" date="2019" name="Nat. Med.">
        <title>A library of human gut bacterial isolates paired with longitudinal multiomics data enables mechanistic microbiome research.</title>
        <authorList>
            <person name="Poyet M."/>
            <person name="Groussin M."/>
            <person name="Gibbons S.M."/>
            <person name="Avila-Pacheco J."/>
            <person name="Jiang X."/>
            <person name="Kearney S.M."/>
            <person name="Perrotta A.R."/>
            <person name="Berdy B."/>
            <person name="Zhao S."/>
            <person name="Lieberman T.D."/>
            <person name="Swanson P.K."/>
            <person name="Smith M."/>
            <person name="Roesemann S."/>
            <person name="Alexander J.E."/>
            <person name="Rich S.A."/>
            <person name="Livny J."/>
            <person name="Vlamakis H."/>
            <person name="Clish C."/>
            <person name="Bullock K."/>
            <person name="Deik A."/>
            <person name="Scott J."/>
            <person name="Pierce K.A."/>
            <person name="Xavier R.J."/>
            <person name="Alm E.J."/>
        </authorList>
    </citation>
    <scope>NUCLEOTIDE SEQUENCE [LARGE SCALE GENOMIC DNA]</scope>
    <source>
        <strain evidence="4 5">BIOML-A5</strain>
    </source>
</reference>
<feature type="domain" description="Sigma-54 factor interaction" evidence="3">
    <location>
        <begin position="343"/>
        <end position="568"/>
    </location>
</feature>
<dbReference type="Gene3D" id="1.10.10.10">
    <property type="entry name" value="Winged helix-like DNA-binding domain superfamily/Winged helix DNA-binding domain"/>
    <property type="match status" value="1"/>
</dbReference>
<dbReference type="FunFam" id="3.40.50.300:FF:000006">
    <property type="entry name" value="DNA-binding transcriptional regulator NtrC"/>
    <property type="match status" value="1"/>
</dbReference>
<dbReference type="InterPro" id="IPR002078">
    <property type="entry name" value="Sigma_54_int"/>
</dbReference>
<dbReference type="Pfam" id="PF25601">
    <property type="entry name" value="AAA_lid_14"/>
    <property type="match status" value="1"/>
</dbReference>
<dbReference type="SMART" id="SM00382">
    <property type="entry name" value="AAA"/>
    <property type="match status" value="1"/>
</dbReference>
<dbReference type="InterPro" id="IPR027417">
    <property type="entry name" value="P-loop_NTPase"/>
</dbReference>
<dbReference type="SUPFAM" id="SSF55785">
    <property type="entry name" value="PYP-like sensor domain (PAS domain)"/>
    <property type="match status" value="1"/>
</dbReference>
<gene>
    <name evidence="4" type="ORF">GKE90_20605</name>
</gene>
<dbReference type="Gene3D" id="1.10.8.60">
    <property type="match status" value="1"/>
</dbReference>
<dbReference type="InterPro" id="IPR058031">
    <property type="entry name" value="AAA_lid_NorR"/>
</dbReference>
<dbReference type="CDD" id="cd00009">
    <property type="entry name" value="AAA"/>
    <property type="match status" value="1"/>
</dbReference>
<dbReference type="Pfam" id="PF00158">
    <property type="entry name" value="Sigma54_activat"/>
    <property type="match status" value="1"/>
</dbReference>
<dbReference type="InterPro" id="IPR035965">
    <property type="entry name" value="PAS-like_dom_sf"/>
</dbReference>
<dbReference type="AlphaFoldDB" id="A0A6I2RMW0"/>
<dbReference type="PANTHER" id="PTHR32071">
    <property type="entry name" value="TRANSCRIPTIONAL REGULATORY PROTEIN"/>
    <property type="match status" value="1"/>
</dbReference>
<dbReference type="InterPro" id="IPR036388">
    <property type="entry name" value="WH-like_DNA-bd_sf"/>
</dbReference>
<organism evidence="4 5">
    <name type="scientific">Flavonifractor plautii</name>
    <name type="common">Fusobacterium plautii</name>
    <dbReference type="NCBI Taxonomy" id="292800"/>
    <lineage>
        <taxon>Bacteria</taxon>
        <taxon>Bacillati</taxon>
        <taxon>Bacillota</taxon>
        <taxon>Clostridia</taxon>
        <taxon>Eubacteriales</taxon>
        <taxon>Oscillospiraceae</taxon>
        <taxon>Flavonifractor</taxon>
    </lineage>
</organism>
<evidence type="ECO:0000313" key="5">
    <source>
        <dbReference type="Proteomes" id="UP000429811"/>
    </source>
</evidence>
<name>A0A6I2RMW0_FLAPL</name>
<keyword evidence="1" id="KW-0547">Nucleotide-binding</keyword>
<evidence type="ECO:0000259" key="3">
    <source>
        <dbReference type="PROSITE" id="PS50045"/>
    </source>
</evidence>
<dbReference type="InterPro" id="IPR025943">
    <property type="entry name" value="Sigma_54_int_dom_ATP-bd_2"/>
</dbReference>
<protein>
    <submittedName>
        <fullName evidence="4">AAA family ATPase</fullName>
    </submittedName>
</protein>
<dbReference type="PROSITE" id="PS50045">
    <property type="entry name" value="SIGMA54_INTERACT_4"/>
    <property type="match status" value="1"/>
</dbReference>